<comment type="caution">
    <text evidence="5">The sequence shown here is derived from an EMBL/GenBank/DDBJ whole genome shotgun (WGS) entry which is preliminary data.</text>
</comment>
<dbReference type="PANTHER" id="PTHR31344">
    <property type="entry name" value="NUCLEAR PORE COMPLEX PROTEIN NUP205"/>
    <property type="match status" value="1"/>
</dbReference>
<reference evidence="5" key="1">
    <citation type="submission" date="2020-06" db="EMBL/GenBank/DDBJ databases">
        <title>WGS assembly of Ceratodon purpureus strain R40.</title>
        <authorList>
            <person name="Carey S.B."/>
            <person name="Jenkins J."/>
            <person name="Shu S."/>
            <person name="Lovell J.T."/>
            <person name="Sreedasyam A."/>
            <person name="Maumus F."/>
            <person name="Tiley G.P."/>
            <person name="Fernandez-Pozo N."/>
            <person name="Barry K."/>
            <person name="Chen C."/>
            <person name="Wang M."/>
            <person name="Lipzen A."/>
            <person name="Daum C."/>
            <person name="Saski C.A."/>
            <person name="Payton A.C."/>
            <person name="Mcbreen J.C."/>
            <person name="Conrad R.E."/>
            <person name="Kollar L.M."/>
            <person name="Olsson S."/>
            <person name="Huttunen S."/>
            <person name="Landis J.B."/>
            <person name="Wickett N.J."/>
            <person name="Johnson M.G."/>
            <person name="Rensing S.A."/>
            <person name="Grimwood J."/>
            <person name="Schmutz J."/>
            <person name="Mcdaniel S.F."/>
        </authorList>
    </citation>
    <scope>NUCLEOTIDE SEQUENCE</scope>
    <source>
        <strain evidence="5">R40</strain>
    </source>
</reference>
<proteinExistence type="inferred from homology"/>
<evidence type="ECO:0000313" key="5">
    <source>
        <dbReference type="EMBL" id="KAG0575942.1"/>
    </source>
</evidence>
<sequence>MSGKVIYRNVMSISMKGVNSVIEQRTSQLYGPAVVIAISLCLQILHLPLSRDNLFAGAWRPVYQPIDIILSHDIRQILTVLGFVRYDSSPLVQRRSVLIMKLLSARIPQLVSIILEAGAASNLLEDYAACRETRAEDSQATEYQDEDTGSLNLRLLLASLDQPAPNVTHLLGKFDVNQLAERTMLQPKRHFRQEFGRSSIVLISLSCALHRTRKAQNSSRFCD</sequence>
<evidence type="ECO:0000256" key="2">
    <source>
        <dbReference type="ARBA" id="ARBA00005892"/>
    </source>
</evidence>
<organism evidence="5 6">
    <name type="scientific">Ceratodon purpureus</name>
    <name type="common">Fire moss</name>
    <name type="synonym">Dicranum purpureum</name>
    <dbReference type="NCBI Taxonomy" id="3225"/>
    <lineage>
        <taxon>Eukaryota</taxon>
        <taxon>Viridiplantae</taxon>
        <taxon>Streptophyta</taxon>
        <taxon>Embryophyta</taxon>
        <taxon>Bryophyta</taxon>
        <taxon>Bryophytina</taxon>
        <taxon>Bryopsida</taxon>
        <taxon>Dicranidae</taxon>
        <taxon>Pseudoditrichales</taxon>
        <taxon>Ditrichaceae</taxon>
        <taxon>Ceratodon</taxon>
    </lineage>
</organism>
<evidence type="ECO:0000256" key="3">
    <source>
        <dbReference type="ARBA" id="ARBA00022448"/>
    </source>
</evidence>
<evidence type="ECO:0000256" key="1">
    <source>
        <dbReference type="ARBA" id="ARBA00004123"/>
    </source>
</evidence>
<protein>
    <submittedName>
        <fullName evidence="5">Uncharacterized protein</fullName>
    </submittedName>
</protein>
<name>A0A8T0HXT0_CERPU</name>
<dbReference type="Proteomes" id="UP000822688">
    <property type="component" value="Chromosome 5"/>
</dbReference>
<dbReference type="AlphaFoldDB" id="A0A8T0HXT0"/>
<dbReference type="PANTHER" id="PTHR31344:SF0">
    <property type="entry name" value="NUCLEAR PORE COMPLEX PROTEIN NUP205"/>
    <property type="match status" value="1"/>
</dbReference>
<evidence type="ECO:0000313" key="6">
    <source>
        <dbReference type="Proteomes" id="UP000822688"/>
    </source>
</evidence>
<evidence type="ECO:0000256" key="4">
    <source>
        <dbReference type="ARBA" id="ARBA00023242"/>
    </source>
</evidence>
<comment type="similarity">
    <text evidence="2">Belongs to the NUP186/NUP192/NUP205 family.</text>
</comment>
<keyword evidence="4" id="KW-0539">Nucleus</keyword>
<dbReference type="InterPro" id="IPR021827">
    <property type="entry name" value="Nup186/Nup192/Nup205"/>
</dbReference>
<dbReference type="GO" id="GO:0005643">
    <property type="term" value="C:nuclear pore"/>
    <property type="evidence" value="ECO:0007669"/>
    <property type="project" value="InterPro"/>
</dbReference>
<dbReference type="EMBL" id="CM026425">
    <property type="protein sequence ID" value="KAG0575942.1"/>
    <property type="molecule type" value="Genomic_DNA"/>
</dbReference>
<comment type="subcellular location">
    <subcellularLocation>
        <location evidence="1">Nucleus</location>
    </subcellularLocation>
</comment>
<gene>
    <name evidence="5" type="ORF">KC19_5G042200</name>
</gene>
<keyword evidence="3" id="KW-0813">Transport</keyword>
<accession>A0A8T0HXT0</accession>
<keyword evidence="6" id="KW-1185">Reference proteome</keyword>